<dbReference type="InterPro" id="IPR009286">
    <property type="entry name" value="Ins_P5_2-kin"/>
</dbReference>
<evidence type="ECO:0000256" key="8">
    <source>
        <dbReference type="ARBA" id="ARBA00022840"/>
    </source>
</evidence>
<evidence type="ECO:0000256" key="3">
    <source>
        <dbReference type="ARBA" id="ARBA00012023"/>
    </source>
</evidence>
<dbReference type="GeneID" id="92041668"/>
<comment type="function">
    <text evidence="1">Has kinase activity and phosphorylates inositol-1,3,4,5,6-pentakisphosphate (Ins(1,3,4,5,6)P5) to produce 1,2,3,4,5,6-hexakisphosphate (InsP6), also known as phytate.</text>
</comment>
<evidence type="ECO:0000313" key="12">
    <source>
        <dbReference type="Proteomes" id="UP001433268"/>
    </source>
</evidence>
<evidence type="ECO:0000256" key="5">
    <source>
        <dbReference type="ARBA" id="ARBA00022679"/>
    </source>
</evidence>
<comment type="caution">
    <text evidence="11">The sequence shown here is derived from an EMBL/GenBank/DDBJ whole genome shotgun (WGS) entry which is preliminary data.</text>
</comment>
<evidence type="ECO:0000256" key="7">
    <source>
        <dbReference type="ARBA" id="ARBA00022777"/>
    </source>
</evidence>
<dbReference type="PANTHER" id="PTHR14456:SF2">
    <property type="entry name" value="INOSITOL-PENTAKISPHOSPHATE 2-KINASE"/>
    <property type="match status" value="1"/>
</dbReference>
<evidence type="ECO:0000256" key="6">
    <source>
        <dbReference type="ARBA" id="ARBA00022741"/>
    </source>
</evidence>
<evidence type="ECO:0000256" key="9">
    <source>
        <dbReference type="RuleBase" id="RU364126"/>
    </source>
</evidence>
<dbReference type="PANTHER" id="PTHR14456">
    <property type="entry name" value="INOSITOL POLYPHOSPHATE KINASE 1"/>
    <property type="match status" value="1"/>
</dbReference>
<keyword evidence="7 9" id="KW-0418">Kinase</keyword>
<keyword evidence="12" id="KW-1185">Reference proteome</keyword>
<evidence type="ECO:0000256" key="2">
    <source>
        <dbReference type="ARBA" id="ARBA00008305"/>
    </source>
</evidence>
<sequence>MDTQSLWDALSGAYDDEDAGRKEAAVQRATDRLQEAGSFVHVAEGRANAVFRVCAAADGDGDGDGIGEDLLPGKIEGAHPYDYERLQKFRATMIVPAVGARHLVPQLLVRVTEAQAAAMNRARAASGKAKDDSTIEGPGFAMLIQDMTPAAARQQLGMEFKPKWLAQSPIAPAGAKRCRTCAREAYRNSQKLAKQQQQQQQQGEEGREEGEGEEQQQQKKKPKAAAAAPVCPLGLLHDDPDVVLRAIARFAPSSWTPADHERLRRALATSGLLTKLRDVQTAGDPGNTMFDNPEDPGFGLAMTLRDCTCFVRMPQDDSNDEVEIKLADVDEKNWVSKKEYWQKSHSNLVDSGFYHGTEEPHMETQCVLQM</sequence>
<name>A0ABR1X1M5_9PEZI</name>
<dbReference type="Proteomes" id="UP001433268">
    <property type="component" value="Unassembled WGS sequence"/>
</dbReference>
<dbReference type="EC" id="2.7.1.158" evidence="3 9"/>
<evidence type="ECO:0000313" key="11">
    <source>
        <dbReference type="EMBL" id="KAK8089332.1"/>
    </source>
</evidence>
<proteinExistence type="inferred from homology"/>
<keyword evidence="8 9" id="KW-0067">ATP-binding</keyword>
<feature type="compositionally biased region" description="Low complexity" evidence="10">
    <location>
        <begin position="192"/>
        <end position="203"/>
    </location>
</feature>
<gene>
    <name evidence="11" type="ORF">PG997_004293</name>
</gene>
<organism evidence="11 12">
    <name type="scientific">Apiospora hydei</name>
    <dbReference type="NCBI Taxonomy" id="1337664"/>
    <lineage>
        <taxon>Eukaryota</taxon>
        <taxon>Fungi</taxon>
        <taxon>Dikarya</taxon>
        <taxon>Ascomycota</taxon>
        <taxon>Pezizomycotina</taxon>
        <taxon>Sordariomycetes</taxon>
        <taxon>Xylariomycetidae</taxon>
        <taxon>Amphisphaeriales</taxon>
        <taxon>Apiosporaceae</taxon>
        <taxon>Apiospora</taxon>
    </lineage>
</organism>
<feature type="region of interest" description="Disordered" evidence="10">
    <location>
        <begin position="192"/>
        <end position="225"/>
    </location>
</feature>
<reference evidence="11 12" key="1">
    <citation type="submission" date="2023-01" db="EMBL/GenBank/DDBJ databases">
        <title>Analysis of 21 Apiospora genomes using comparative genomics revels a genus with tremendous synthesis potential of carbohydrate active enzymes and secondary metabolites.</title>
        <authorList>
            <person name="Sorensen T."/>
        </authorList>
    </citation>
    <scope>NUCLEOTIDE SEQUENCE [LARGE SCALE GENOMIC DNA]</scope>
    <source>
        <strain evidence="11 12">CBS 114990</strain>
    </source>
</reference>
<evidence type="ECO:0000256" key="4">
    <source>
        <dbReference type="ARBA" id="ARBA00014846"/>
    </source>
</evidence>
<dbReference type="RefSeq" id="XP_066672226.1">
    <property type="nucleotide sequence ID" value="XM_066808608.1"/>
</dbReference>
<comment type="catalytic activity">
    <reaction evidence="9">
        <text>1D-myo-inositol 1,3,4,5,6-pentakisphosphate + ATP = 1D-myo-inositol hexakisphosphate + ADP + H(+)</text>
        <dbReference type="Rhea" id="RHEA:20313"/>
        <dbReference type="ChEBI" id="CHEBI:15378"/>
        <dbReference type="ChEBI" id="CHEBI:30616"/>
        <dbReference type="ChEBI" id="CHEBI:57733"/>
        <dbReference type="ChEBI" id="CHEBI:58130"/>
        <dbReference type="ChEBI" id="CHEBI:456216"/>
        <dbReference type="EC" id="2.7.1.158"/>
    </reaction>
</comment>
<evidence type="ECO:0000256" key="1">
    <source>
        <dbReference type="ARBA" id="ARBA00003979"/>
    </source>
</evidence>
<evidence type="ECO:0000256" key="10">
    <source>
        <dbReference type="SAM" id="MobiDB-lite"/>
    </source>
</evidence>
<comment type="similarity">
    <text evidence="2">Belongs to the IPK1 type 1 family.</text>
</comment>
<protein>
    <recommendedName>
        <fullName evidence="4 9">Inositol-pentakisphosphate 2-kinase</fullName>
        <ecNumber evidence="3 9">2.7.1.158</ecNumber>
    </recommendedName>
</protein>
<comment type="domain">
    <text evidence="9">The EXKPK motif is conserved in inositol-pentakisphosphate 2-kinases of both family 1 and 2.</text>
</comment>
<keyword evidence="5 9" id="KW-0808">Transferase</keyword>
<dbReference type="Pfam" id="PF06090">
    <property type="entry name" value="Ins_P5_2-kin"/>
    <property type="match status" value="1"/>
</dbReference>
<keyword evidence="6 9" id="KW-0547">Nucleotide-binding</keyword>
<accession>A0ABR1X1M5</accession>
<comment type="function">
    <text evidence="9">Phosphorylates Ins(1,3,4,5,6)P5 at position 2 to form Ins(1,2,3,4,5,6)P6 (InsP6 or phytate).</text>
</comment>
<dbReference type="EMBL" id="JAQQWN010000004">
    <property type="protein sequence ID" value="KAK8089332.1"/>
    <property type="molecule type" value="Genomic_DNA"/>
</dbReference>